<dbReference type="AlphaFoldDB" id="A0A7C5HFE9"/>
<reference evidence="5" key="1">
    <citation type="journal article" date="2020" name="mSystems">
        <title>Genome- and Community-Level Interaction Insights into Carbon Utilization and Element Cycling Functions of Hydrothermarchaeota in Hydrothermal Sediment.</title>
        <authorList>
            <person name="Zhou Z."/>
            <person name="Liu Y."/>
            <person name="Xu W."/>
            <person name="Pan J."/>
            <person name="Luo Z.H."/>
            <person name="Li M."/>
        </authorList>
    </citation>
    <scope>NUCLEOTIDE SEQUENCE [LARGE SCALE GENOMIC DNA]</scope>
    <source>
        <strain evidence="5">HyVt-74</strain>
    </source>
</reference>
<dbReference type="InterPro" id="IPR002220">
    <property type="entry name" value="DapA-like"/>
</dbReference>
<dbReference type="PANTHER" id="PTHR12128:SF66">
    <property type="entry name" value="4-HYDROXY-2-OXOGLUTARATE ALDOLASE, MITOCHONDRIAL"/>
    <property type="match status" value="1"/>
</dbReference>
<dbReference type="Proteomes" id="UP000886110">
    <property type="component" value="Unassembled WGS sequence"/>
</dbReference>
<evidence type="ECO:0000256" key="4">
    <source>
        <dbReference type="PIRSR" id="PIRSR001365-2"/>
    </source>
</evidence>
<sequence>MSPLGVTGENPSLTDSEVARVIEILKDEIGNKTLLIPDTCANSVAKVIERVKLYGKLGCDYISVYTPFLVMPTQQGMIEFFKRAADASEIPLILHDDLKRVGVVLSAESIAELAEHPNIIGIKEGVKNIDHLLKIILLTKDKNFSVFTGKDTTLYPLLCIGGMGNFAVAGNVVPKVMKSIVDLYFSGKKEEAEKLHFDYMYLFEALRWETNPMGVKEAMNQMGLPAGPVRIPLTRLSKKNREALEKILKEKGLFGKYKA</sequence>
<evidence type="ECO:0008006" key="6">
    <source>
        <dbReference type="Google" id="ProtNLM"/>
    </source>
</evidence>
<evidence type="ECO:0000256" key="1">
    <source>
        <dbReference type="ARBA" id="ARBA00007592"/>
    </source>
</evidence>
<dbReference type="Gene3D" id="3.20.20.70">
    <property type="entry name" value="Aldolase class I"/>
    <property type="match status" value="1"/>
</dbReference>
<evidence type="ECO:0000256" key="2">
    <source>
        <dbReference type="ARBA" id="ARBA00023239"/>
    </source>
</evidence>
<dbReference type="SMART" id="SM01130">
    <property type="entry name" value="DHDPS"/>
    <property type="match status" value="1"/>
</dbReference>
<comment type="similarity">
    <text evidence="1 3">Belongs to the DapA family.</text>
</comment>
<comment type="caution">
    <text evidence="5">The sequence shown here is derived from an EMBL/GenBank/DDBJ whole genome shotgun (WGS) entry which is preliminary data.</text>
</comment>
<name>A0A7C5HFE9_UNCW3</name>
<dbReference type="Pfam" id="PF00701">
    <property type="entry name" value="DHDPS"/>
    <property type="match status" value="1"/>
</dbReference>
<evidence type="ECO:0000256" key="3">
    <source>
        <dbReference type="PIRNR" id="PIRNR001365"/>
    </source>
</evidence>
<dbReference type="InterPro" id="IPR013785">
    <property type="entry name" value="Aldolase_TIM"/>
</dbReference>
<keyword evidence="2 3" id="KW-0456">Lyase</keyword>
<dbReference type="PIRSF" id="PIRSF001365">
    <property type="entry name" value="DHDPS"/>
    <property type="match status" value="1"/>
</dbReference>
<dbReference type="EMBL" id="DRTB01000040">
    <property type="protein sequence ID" value="HHE04534.1"/>
    <property type="molecule type" value="Genomic_DNA"/>
</dbReference>
<proteinExistence type="inferred from homology"/>
<dbReference type="SUPFAM" id="SSF51569">
    <property type="entry name" value="Aldolase"/>
    <property type="match status" value="1"/>
</dbReference>
<organism evidence="5">
    <name type="scientific">candidate division WOR-3 bacterium</name>
    <dbReference type="NCBI Taxonomy" id="2052148"/>
    <lineage>
        <taxon>Bacteria</taxon>
        <taxon>Bacteria division WOR-3</taxon>
    </lineage>
</organism>
<accession>A0A7C5HFE9</accession>
<gene>
    <name evidence="5" type="ORF">ENL19_00565</name>
</gene>
<dbReference type="PANTHER" id="PTHR12128">
    <property type="entry name" value="DIHYDRODIPICOLINATE SYNTHASE"/>
    <property type="match status" value="1"/>
</dbReference>
<feature type="binding site" evidence="4">
    <location>
        <position position="7"/>
    </location>
    <ligand>
        <name>pyruvate</name>
        <dbReference type="ChEBI" id="CHEBI:15361"/>
    </ligand>
</feature>
<protein>
    <recommendedName>
        <fullName evidence="6">4-hydroxy-tetrahydrodipicolinate synthase</fullName>
    </recommendedName>
</protein>
<evidence type="ECO:0000313" key="5">
    <source>
        <dbReference type="EMBL" id="HHE04534.1"/>
    </source>
</evidence>
<dbReference type="GO" id="GO:0008840">
    <property type="term" value="F:4-hydroxy-tetrahydrodipicolinate synthase activity"/>
    <property type="evidence" value="ECO:0007669"/>
    <property type="project" value="TreeGrafter"/>
</dbReference>